<accession>A0ACC2N8C2</accession>
<sequence length="300" mass="33443">MSTTSSIYDRVTVVLTSPNHRSTAMGDTSSPDIHDQKTILATSSESDSDSDVEIVENDIPLSVVRFIDPIYDSPESPDENGDSSKTLDPVAIEYENYVEEISDGANDQRAGTSSDYSPKSNDAPLLKPLLTPLRSVTIEEYEKLAKPESPPGKSLVLGETTTITKKRGRPRKNKYTQDEHARPTKKSRPNIKSTEGLSQLAHSESQYPIRNEFYDDPEIANLKRMVQQIEELGRMYKLRVFEGIEKIVYDGVARVTAKIEERKLVLKAKGVQPTPHGCQRCGVSDENNSLRSGLRCRICL</sequence>
<comment type="caution">
    <text evidence="1">The sequence shown here is derived from an EMBL/GenBank/DDBJ whole genome shotgun (WGS) entry which is preliminary data.</text>
</comment>
<proteinExistence type="predicted"/>
<reference evidence="1" key="1">
    <citation type="submission" date="2023-04" db="EMBL/GenBank/DDBJ databases">
        <title>A chromosome-level genome assembly of the parasitoid wasp Eretmocerus hayati.</title>
        <authorList>
            <person name="Zhong Y."/>
            <person name="Liu S."/>
            <person name="Liu Y."/>
        </authorList>
    </citation>
    <scope>NUCLEOTIDE SEQUENCE</scope>
    <source>
        <strain evidence="1">ZJU_SS_LIU_2023</strain>
    </source>
</reference>
<organism evidence="1 2">
    <name type="scientific">Eretmocerus hayati</name>
    <dbReference type="NCBI Taxonomy" id="131215"/>
    <lineage>
        <taxon>Eukaryota</taxon>
        <taxon>Metazoa</taxon>
        <taxon>Ecdysozoa</taxon>
        <taxon>Arthropoda</taxon>
        <taxon>Hexapoda</taxon>
        <taxon>Insecta</taxon>
        <taxon>Pterygota</taxon>
        <taxon>Neoptera</taxon>
        <taxon>Endopterygota</taxon>
        <taxon>Hymenoptera</taxon>
        <taxon>Apocrita</taxon>
        <taxon>Proctotrupomorpha</taxon>
        <taxon>Chalcidoidea</taxon>
        <taxon>Aphelinidae</taxon>
        <taxon>Aphelininae</taxon>
        <taxon>Eretmocerus</taxon>
    </lineage>
</organism>
<evidence type="ECO:0000313" key="2">
    <source>
        <dbReference type="Proteomes" id="UP001239111"/>
    </source>
</evidence>
<keyword evidence="2" id="KW-1185">Reference proteome</keyword>
<protein>
    <submittedName>
        <fullName evidence="1">Uncharacterized protein</fullName>
    </submittedName>
</protein>
<dbReference type="Proteomes" id="UP001239111">
    <property type="component" value="Chromosome 4"/>
</dbReference>
<gene>
    <name evidence="1" type="ORF">QAD02_008974</name>
</gene>
<evidence type="ECO:0000313" key="1">
    <source>
        <dbReference type="EMBL" id="KAJ8667312.1"/>
    </source>
</evidence>
<dbReference type="EMBL" id="CM056744">
    <property type="protein sequence ID" value="KAJ8667312.1"/>
    <property type="molecule type" value="Genomic_DNA"/>
</dbReference>
<name>A0ACC2N8C2_9HYME</name>